<dbReference type="PANTHER" id="PTHR44688:SF16">
    <property type="entry name" value="DNA-BINDING TRANSCRIPTIONAL ACTIVATOR DEVR_DOSR"/>
    <property type="match status" value="1"/>
</dbReference>
<keyword evidence="2" id="KW-0238">DNA-binding</keyword>
<evidence type="ECO:0000313" key="6">
    <source>
        <dbReference type="Proteomes" id="UP001216674"/>
    </source>
</evidence>
<comment type="caution">
    <text evidence="5">The sequence shown here is derived from an EMBL/GenBank/DDBJ whole genome shotgun (WGS) entry which is preliminary data.</text>
</comment>
<dbReference type="InterPro" id="IPR036388">
    <property type="entry name" value="WH-like_DNA-bd_sf"/>
</dbReference>
<evidence type="ECO:0000259" key="4">
    <source>
        <dbReference type="PROSITE" id="PS50043"/>
    </source>
</evidence>
<dbReference type="Gene3D" id="1.10.10.10">
    <property type="entry name" value="Winged helix-like DNA-binding domain superfamily/Winged helix DNA-binding domain"/>
    <property type="match status" value="2"/>
</dbReference>
<protein>
    <submittedName>
        <fullName evidence="5">LuxR C-terminal-related transcriptional regulator</fullName>
    </submittedName>
</protein>
<name>A0ABT6B0Q7_9BURK</name>
<dbReference type="SMART" id="SM00421">
    <property type="entry name" value="HTH_LUXR"/>
    <property type="match status" value="2"/>
</dbReference>
<dbReference type="PANTHER" id="PTHR44688">
    <property type="entry name" value="DNA-BINDING TRANSCRIPTIONAL ACTIVATOR DEVR_DOSR"/>
    <property type="match status" value="1"/>
</dbReference>
<dbReference type="InterPro" id="IPR016032">
    <property type="entry name" value="Sig_transdc_resp-reg_C-effctor"/>
</dbReference>
<dbReference type="Proteomes" id="UP001216674">
    <property type="component" value="Unassembled WGS sequence"/>
</dbReference>
<dbReference type="Pfam" id="PF00196">
    <property type="entry name" value="GerE"/>
    <property type="match status" value="2"/>
</dbReference>
<dbReference type="EMBL" id="JARJLM010000593">
    <property type="protein sequence ID" value="MDF3838448.1"/>
    <property type="molecule type" value="Genomic_DNA"/>
</dbReference>
<feature type="domain" description="HTH luxR-type" evidence="4">
    <location>
        <begin position="174"/>
        <end position="238"/>
    </location>
</feature>
<evidence type="ECO:0000256" key="3">
    <source>
        <dbReference type="ARBA" id="ARBA00023163"/>
    </source>
</evidence>
<evidence type="ECO:0000256" key="2">
    <source>
        <dbReference type="ARBA" id="ARBA00023125"/>
    </source>
</evidence>
<accession>A0ABT6B0Q7</accession>
<dbReference type="CDD" id="cd06170">
    <property type="entry name" value="LuxR_C_like"/>
    <property type="match status" value="2"/>
</dbReference>
<dbReference type="SUPFAM" id="SSF46894">
    <property type="entry name" value="C-terminal effector domain of the bipartite response regulators"/>
    <property type="match status" value="2"/>
</dbReference>
<dbReference type="InterPro" id="IPR000792">
    <property type="entry name" value="Tscrpt_reg_LuxR_C"/>
</dbReference>
<evidence type="ECO:0000313" key="5">
    <source>
        <dbReference type="EMBL" id="MDF3838448.1"/>
    </source>
</evidence>
<keyword evidence="6" id="KW-1185">Reference proteome</keyword>
<sequence>MPTQIRGEDRDATLALQVALCGKSSAEVACRDKKRGGGTVNGQLRDILTTLPKLSVSQVQEIQATIIVMHAEGISANHVPITPTRQGLTERQLVVLALVLEGLPDKLIARRLGLAVNTVKQHVSAILKRLGARKRIELISRMKPLLEDNSGPSVCPTSDVPNQPVGATLSCTFETKALGLTNRQGTVLRHLLDGLSNKAIARHLGLTENTVKEHVSAILLQLGARSRLQVISKMRQISLASPASTD</sequence>
<gene>
    <name evidence="5" type="ORF">P3W85_36775</name>
</gene>
<dbReference type="PRINTS" id="PR00038">
    <property type="entry name" value="HTHLUXR"/>
</dbReference>
<keyword evidence="1" id="KW-0805">Transcription regulation</keyword>
<keyword evidence="3" id="KW-0804">Transcription</keyword>
<feature type="domain" description="HTH luxR-type" evidence="4">
    <location>
        <begin position="80"/>
        <end position="146"/>
    </location>
</feature>
<evidence type="ECO:0000256" key="1">
    <source>
        <dbReference type="ARBA" id="ARBA00023015"/>
    </source>
</evidence>
<proteinExistence type="predicted"/>
<organism evidence="5 6">
    <name type="scientific">Cupriavidus basilensis</name>
    <dbReference type="NCBI Taxonomy" id="68895"/>
    <lineage>
        <taxon>Bacteria</taxon>
        <taxon>Pseudomonadati</taxon>
        <taxon>Pseudomonadota</taxon>
        <taxon>Betaproteobacteria</taxon>
        <taxon>Burkholderiales</taxon>
        <taxon>Burkholderiaceae</taxon>
        <taxon>Cupriavidus</taxon>
    </lineage>
</organism>
<reference evidence="5 6" key="1">
    <citation type="submission" date="2023-03" db="EMBL/GenBank/DDBJ databases">
        <title>Draft assemblies of triclosan tolerant bacteria isolated from returned activated sludge.</title>
        <authorList>
            <person name="Van Hamelsveld S."/>
        </authorList>
    </citation>
    <scope>NUCLEOTIDE SEQUENCE [LARGE SCALE GENOMIC DNA]</scope>
    <source>
        <strain evidence="5 6">GW210010_S58</strain>
    </source>
</reference>
<dbReference type="PROSITE" id="PS50043">
    <property type="entry name" value="HTH_LUXR_2"/>
    <property type="match status" value="2"/>
</dbReference>